<dbReference type="STRING" id="1802319.A2928_02835"/>
<comment type="similarity">
    <text evidence="2">Belongs to the glycosyltransferase 2 family.</text>
</comment>
<evidence type="ECO:0000256" key="4">
    <source>
        <dbReference type="ARBA" id="ARBA00022679"/>
    </source>
</evidence>
<reference evidence="7 8" key="1">
    <citation type="journal article" date="2016" name="Nat. Commun.">
        <title>Thousands of microbial genomes shed light on interconnected biogeochemical processes in an aquifer system.</title>
        <authorList>
            <person name="Anantharaman K."/>
            <person name="Brown C.T."/>
            <person name="Hug L.A."/>
            <person name="Sharon I."/>
            <person name="Castelle C.J."/>
            <person name="Probst A.J."/>
            <person name="Thomas B.C."/>
            <person name="Singh A."/>
            <person name="Wilkins M.J."/>
            <person name="Karaoz U."/>
            <person name="Brodie E.L."/>
            <person name="Williams K.H."/>
            <person name="Hubbard S.S."/>
            <person name="Banfield J.F."/>
        </authorList>
    </citation>
    <scope>NUCLEOTIDE SEQUENCE [LARGE SCALE GENOMIC DNA]</scope>
</reference>
<feature type="domain" description="Glycosyltransferase 2-like" evidence="6">
    <location>
        <begin position="12"/>
        <end position="149"/>
    </location>
</feature>
<proteinExistence type="inferred from homology"/>
<dbReference type="Proteomes" id="UP000176221">
    <property type="component" value="Unassembled WGS sequence"/>
</dbReference>
<dbReference type="InterPro" id="IPR001173">
    <property type="entry name" value="Glyco_trans_2-like"/>
</dbReference>
<dbReference type="InterPro" id="IPR029044">
    <property type="entry name" value="Nucleotide-diphossugar_trans"/>
</dbReference>
<accession>A0A1G2NFB9</accession>
<dbReference type="EMBL" id="MHRX01000007">
    <property type="protein sequence ID" value="OHA34756.1"/>
    <property type="molecule type" value="Genomic_DNA"/>
</dbReference>
<dbReference type="SUPFAM" id="SSF53448">
    <property type="entry name" value="Nucleotide-diphospho-sugar transferases"/>
    <property type="match status" value="1"/>
</dbReference>
<evidence type="ECO:0000259" key="6">
    <source>
        <dbReference type="Pfam" id="PF00535"/>
    </source>
</evidence>
<dbReference type="PANTHER" id="PTHR48090:SF10">
    <property type="entry name" value="GLUCOSYL-3-PHOSPHOGLYCERATE SYNTHASE"/>
    <property type="match status" value="1"/>
</dbReference>
<name>A0A1G2NFB9_9BACT</name>
<dbReference type="GO" id="GO:0016757">
    <property type="term" value="F:glycosyltransferase activity"/>
    <property type="evidence" value="ECO:0007669"/>
    <property type="project" value="UniProtKB-KW"/>
</dbReference>
<dbReference type="AlphaFoldDB" id="A0A1G2NFB9"/>
<keyword evidence="5" id="KW-0460">Magnesium</keyword>
<dbReference type="Pfam" id="PF00535">
    <property type="entry name" value="Glycos_transf_2"/>
    <property type="match status" value="1"/>
</dbReference>
<sequence>MGNPIPKKNLVSVIIPAFNEAKTIGSVIDVAKSHPLVGEVIVVDDGSWDETARVAQLKGVEVCRLEKNSGKARAMEEGVRAASYRVIQFFDADLIGLTGEIITKIATPVLRGDTDMSVGICGRRTEFTNKYLLPYVLKLGGQRALTKELWYSVPEKNKHNFEIEMALNYFCDKNGFRRSFIIFPALGQVRKESKRGFFWGMYHRVFMYRDLILVTARLYIFDATHTFFRLAKKRMLKKMLARKYSNK</sequence>
<organism evidence="7 8">
    <name type="scientific">Candidatus Taylorbacteria bacterium RIFCSPLOWO2_01_FULL_45_15b</name>
    <dbReference type="NCBI Taxonomy" id="1802319"/>
    <lineage>
        <taxon>Bacteria</taxon>
        <taxon>Candidatus Tayloriibacteriota</taxon>
    </lineage>
</organism>
<evidence type="ECO:0000313" key="8">
    <source>
        <dbReference type="Proteomes" id="UP000176221"/>
    </source>
</evidence>
<protein>
    <recommendedName>
        <fullName evidence="6">Glycosyltransferase 2-like domain-containing protein</fullName>
    </recommendedName>
</protein>
<comment type="cofactor">
    <cofactor evidence="1">
        <name>Mg(2+)</name>
        <dbReference type="ChEBI" id="CHEBI:18420"/>
    </cofactor>
</comment>
<dbReference type="Gene3D" id="3.90.550.10">
    <property type="entry name" value="Spore Coat Polysaccharide Biosynthesis Protein SpsA, Chain A"/>
    <property type="match status" value="1"/>
</dbReference>
<evidence type="ECO:0000256" key="3">
    <source>
        <dbReference type="ARBA" id="ARBA00022676"/>
    </source>
</evidence>
<evidence type="ECO:0000256" key="1">
    <source>
        <dbReference type="ARBA" id="ARBA00001946"/>
    </source>
</evidence>
<evidence type="ECO:0000256" key="5">
    <source>
        <dbReference type="ARBA" id="ARBA00022842"/>
    </source>
</evidence>
<dbReference type="InterPro" id="IPR050256">
    <property type="entry name" value="Glycosyltransferase_2"/>
</dbReference>
<dbReference type="PANTHER" id="PTHR48090">
    <property type="entry name" value="UNDECAPRENYL-PHOSPHATE 4-DEOXY-4-FORMAMIDO-L-ARABINOSE TRANSFERASE-RELATED"/>
    <property type="match status" value="1"/>
</dbReference>
<evidence type="ECO:0000256" key="2">
    <source>
        <dbReference type="ARBA" id="ARBA00006739"/>
    </source>
</evidence>
<evidence type="ECO:0000313" key="7">
    <source>
        <dbReference type="EMBL" id="OHA34756.1"/>
    </source>
</evidence>
<keyword evidence="4" id="KW-0808">Transferase</keyword>
<gene>
    <name evidence="7" type="ORF">A2928_02835</name>
</gene>
<keyword evidence="3" id="KW-0328">Glycosyltransferase</keyword>
<comment type="caution">
    <text evidence="7">The sequence shown here is derived from an EMBL/GenBank/DDBJ whole genome shotgun (WGS) entry which is preliminary data.</text>
</comment>